<dbReference type="EMBL" id="JAVDPW010000017">
    <property type="protein sequence ID" value="MDR6294241.1"/>
    <property type="molecule type" value="Genomic_DNA"/>
</dbReference>
<feature type="domain" description="DUF218" evidence="1">
    <location>
        <begin position="53"/>
        <end position="158"/>
    </location>
</feature>
<dbReference type="Proteomes" id="UP001262410">
    <property type="component" value="Unassembled WGS sequence"/>
</dbReference>
<gene>
    <name evidence="2" type="ORF">E9232_006795</name>
</gene>
<accession>A0ABU1K049</accession>
<organism evidence="2 3">
    <name type="scientific">Inquilinus ginsengisoli</name>
    <dbReference type="NCBI Taxonomy" id="363840"/>
    <lineage>
        <taxon>Bacteria</taxon>
        <taxon>Pseudomonadati</taxon>
        <taxon>Pseudomonadota</taxon>
        <taxon>Alphaproteobacteria</taxon>
        <taxon>Rhodospirillales</taxon>
        <taxon>Rhodospirillaceae</taxon>
        <taxon>Inquilinus</taxon>
    </lineage>
</organism>
<keyword evidence="3" id="KW-1185">Reference proteome</keyword>
<evidence type="ECO:0000313" key="2">
    <source>
        <dbReference type="EMBL" id="MDR6294241.1"/>
    </source>
</evidence>
<sequence>MTADPPVKPRPWRRRLHRALLVLLVLAAAWALGLGWFVAQAERGGEVDPDHTDAIVVLTGGSERLRVGFDLLARGVAERLLVSGVHRDVRLEELFALGPTDDSLRCCVDLGYAADDTIGNAQEAAGWMRARGFHSLRLVTSNYHMPRAMLEFRAAMPEIEIRRQPVDPGTVHLERWWAWPGTARLIVSEYNKFLVALARVTLGGI</sequence>
<reference evidence="2 3" key="1">
    <citation type="submission" date="2023-07" db="EMBL/GenBank/DDBJ databases">
        <title>Sorghum-associated microbial communities from plants grown in Nebraska, USA.</title>
        <authorList>
            <person name="Schachtman D."/>
        </authorList>
    </citation>
    <scope>NUCLEOTIDE SEQUENCE [LARGE SCALE GENOMIC DNA]</scope>
    <source>
        <strain evidence="2 3">584</strain>
    </source>
</reference>
<dbReference type="PANTHER" id="PTHR30336:SF4">
    <property type="entry name" value="ENVELOPE BIOGENESIS FACTOR ELYC"/>
    <property type="match status" value="1"/>
</dbReference>
<proteinExistence type="predicted"/>
<evidence type="ECO:0000259" key="1">
    <source>
        <dbReference type="Pfam" id="PF02698"/>
    </source>
</evidence>
<name>A0ABU1K049_9PROT</name>
<dbReference type="CDD" id="cd06259">
    <property type="entry name" value="YdcF-like"/>
    <property type="match status" value="1"/>
</dbReference>
<comment type="caution">
    <text evidence="2">The sequence shown here is derived from an EMBL/GenBank/DDBJ whole genome shotgun (WGS) entry which is preliminary data.</text>
</comment>
<dbReference type="InterPro" id="IPR003848">
    <property type="entry name" value="DUF218"/>
</dbReference>
<dbReference type="Pfam" id="PF02698">
    <property type="entry name" value="DUF218"/>
    <property type="match status" value="1"/>
</dbReference>
<dbReference type="InterPro" id="IPR051599">
    <property type="entry name" value="Cell_Envelope_Assoc"/>
</dbReference>
<dbReference type="PANTHER" id="PTHR30336">
    <property type="entry name" value="INNER MEMBRANE PROTEIN, PROBABLE PERMEASE"/>
    <property type="match status" value="1"/>
</dbReference>
<evidence type="ECO:0000313" key="3">
    <source>
        <dbReference type="Proteomes" id="UP001262410"/>
    </source>
</evidence>
<protein>
    <submittedName>
        <fullName evidence="2">Uncharacterized SAM-binding protein YcdF (DUF218 family)</fullName>
    </submittedName>
</protein>